<dbReference type="EMBL" id="PJQM01005119">
    <property type="protein sequence ID" value="RCH82379.1"/>
    <property type="molecule type" value="Genomic_DNA"/>
</dbReference>
<evidence type="ECO:0000256" key="2">
    <source>
        <dbReference type="ARBA" id="ARBA00004997"/>
    </source>
</evidence>
<comment type="cofactor">
    <cofactor evidence="1">
        <name>K(+)</name>
        <dbReference type="ChEBI" id="CHEBI:29103"/>
    </cofactor>
</comment>
<dbReference type="Proteomes" id="UP000253551">
    <property type="component" value="Unassembled WGS sequence"/>
</dbReference>
<dbReference type="Gene3D" id="3.20.20.60">
    <property type="entry name" value="Phosphoenolpyruvate-binding domains"/>
    <property type="match status" value="1"/>
</dbReference>
<evidence type="ECO:0000256" key="9">
    <source>
        <dbReference type="ARBA" id="ARBA00022840"/>
    </source>
</evidence>
<proteinExistence type="inferred from homology"/>
<feature type="non-terminal residue" evidence="14">
    <location>
        <position position="68"/>
    </location>
</feature>
<dbReference type="OrthoDB" id="108365at2759"/>
<evidence type="ECO:0000313" key="15">
    <source>
        <dbReference type="Proteomes" id="UP000253551"/>
    </source>
</evidence>
<dbReference type="InterPro" id="IPR001697">
    <property type="entry name" value="Pyr_Knase"/>
</dbReference>
<comment type="similarity">
    <text evidence="3">Belongs to the pyruvate kinase family.</text>
</comment>
<evidence type="ECO:0000256" key="4">
    <source>
        <dbReference type="ARBA" id="ARBA00012142"/>
    </source>
</evidence>
<evidence type="ECO:0000256" key="5">
    <source>
        <dbReference type="ARBA" id="ARBA00022679"/>
    </source>
</evidence>
<comment type="caution">
    <text evidence="14">The sequence shown here is derived from an EMBL/GenBank/DDBJ whole genome shotgun (WGS) entry which is preliminary data.</text>
</comment>
<reference evidence="14 15" key="1">
    <citation type="journal article" date="2018" name="G3 (Bethesda)">
        <title>Phylogenetic and Phylogenomic Definition of Rhizopus Species.</title>
        <authorList>
            <person name="Gryganskyi A.P."/>
            <person name="Golan J."/>
            <person name="Dolatabadi S."/>
            <person name="Mondo S."/>
            <person name="Robb S."/>
            <person name="Idnurm A."/>
            <person name="Muszewska A."/>
            <person name="Steczkiewicz K."/>
            <person name="Masonjones S."/>
            <person name="Liao H.L."/>
            <person name="Gajdeczka M.T."/>
            <person name="Anike F."/>
            <person name="Vuek A."/>
            <person name="Anishchenko I.M."/>
            <person name="Voigt K."/>
            <person name="de Hoog G.S."/>
            <person name="Smith M.E."/>
            <person name="Heitman J."/>
            <person name="Vilgalys R."/>
            <person name="Stajich J.E."/>
        </authorList>
    </citation>
    <scope>NUCLEOTIDE SEQUENCE [LARGE SCALE GENOMIC DNA]</scope>
    <source>
        <strain evidence="14 15">LSU 92-RS-03</strain>
    </source>
</reference>
<evidence type="ECO:0000259" key="13">
    <source>
        <dbReference type="Pfam" id="PF00224"/>
    </source>
</evidence>
<evidence type="ECO:0000256" key="12">
    <source>
        <dbReference type="ARBA" id="ARBA00023317"/>
    </source>
</evidence>
<name>A0A367IXN9_RHIST</name>
<keyword evidence="10" id="KW-0460">Magnesium</keyword>
<evidence type="ECO:0000256" key="8">
    <source>
        <dbReference type="ARBA" id="ARBA00022777"/>
    </source>
</evidence>
<feature type="domain" description="Pyruvate kinase barrel" evidence="13">
    <location>
        <begin position="29"/>
        <end position="68"/>
    </location>
</feature>
<dbReference type="GO" id="GO:0016301">
    <property type="term" value="F:kinase activity"/>
    <property type="evidence" value="ECO:0007669"/>
    <property type="project" value="UniProtKB-KW"/>
</dbReference>
<evidence type="ECO:0000256" key="7">
    <source>
        <dbReference type="ARBA" id="ARBA00022741"/>
    </source>
</evidence>
<evidence type="ECO:0000256" key="1">
    <source>
        <dbReference type="ARBA" id="ARBA00001958"/>
    </source>
</evidence>
<dbReference type="SUPFAM" id="SSF51621">
    <property type="entry name" value="Phosphoenolpyruvate/pyruvate domain"/>
    <property type="match status" value="1"/>
</dbReference>
<evidence type="ECO:0000256" key="3">
    <source>
        <dbReference type="ARBA" id="ARBA00008663"/>
    </source>
</evidence>
<dbReference type="GO" id="GO:0005524">
    <property type="term" value="F:ATP binding"/>
    <property type="evidence" value="ECO:0007669"/>
    <property type="project" value="UniProtKB-KW"/>
</dbReference>
<organism evidence="14 15">
    <name type="scientific">Rhizopus stolonifer</name>
    <name type="common">Rhizopus nigricans</name>
    <dbReference type="NCBI Taxonomy" id="4846"/>
    <lineage>
        <taxon>Eukaryota</taxon>
        <taxon>Fungi</taxon>
        <taxon>Fungi incertae sedis</taxon>
        <taxon>Mucoromycota</taxon>
        <taxon>Mucoromycotina</taxon>
        <taxon>Mucoromycetes</taxon>
        <taxon>Mucorales</taxon>
        <taxon>Mucorineae</taxon>
        <taxon>Rhizopodaceae</taxon>
        <taxon>Rhizopus</taxon>
    </lineage>
</organism>
<protein>
    <recommendedName>
        <fullName evidence="4">pyruvate kinase</fullName>
        <ecNumber evidence="4">2.7.1.40</ecNumber>
    </recommendedName>
</protein>
<dbReference type="InterPro" id="IPR015813">
    <property type="entry name" value="Pyrv/PenolPyrv_kinase-like_dom"/>
</dbReference>
<dbReference type="GO" id="GO:0030955">
    <property type="term" value="F:potassium ion binding"/>
    <property type="evidence" value="ECO:0007669"/>
    <property type="project" value="InterPro"/>
</dbReference>
<accession>A0A367IXN9</accession>
<gene>
    <name evidence="14" type="primary">PYK1_2</name>
    <name evidence="14" type="ORF">CU098_003148</name>
</gene>
<dbReference type="AlphaFoldDB" id="A0A367IXN9"/>
<keyword evidence="5" id="KW-0808">Transferase</keyword>
<comment type="pathway">
    <text evidence="2">Carbohydrate degradation; glycolysis; pyruvate from D-glyceraldehyde 3-phosphate: step 5/5.</text>
</comment>
<dbReference type="EC" id="2.7.1.40" evidence="4"/>
<dbReference type="STRING" id="4846.A0A367IXN9"/>
<keyword evidence="7" id="KW-0547">Nucleotide-binding</keyword>
<sequence>MAPIHPVDITSNIQWVSQMNVDVEPTHGRKSSIIGTIGPKTNSVETITQLRNAGLNVVRMNFSHGSHE</sequence>
<evidence type="ECO:0000256" key="6">
    <source>
        <dbReference type="ARBA" id="ARBA00022723"/>
    </source>
</evidence>
<dbReference type="GO" id="GO:0004743">
    <property type="term" value="F:pyruvate kinase activity"/>
    <property type="evidence" value="ECO:0007669"/>
    <property type="project" value="UniProtKB-EC"/>
</dbReference>
<keyword evidence="9" id="KW-0067">ATP-binding</keyword>
<keyword evidence="8 14" id="KW-0418">Kinase</keyword>
<dbReference type="Pfam" id="PF00224">
    <property type="entry name" value="PK"/>
    <property type="match status" value="1"/>
</dbReference>
<evidence type="ECO:0000256" key="10">
    <source>
        <dbReference type="ARBA" id="ARBA00022842"/>
    </source>
</evidence>
<dbReference type="GO" id="GO:0000287">
    <property type="term" value="F:magnesium ion binding"/>
    <property type="evidence" value="ECO:0007669"/>
    <property type="project" value="InterPro"/>
</dbReference>
<dbReference type="PANTHER" id="PTHR11817">
    <property type="entry name" value="PYRUVATE KINASE"/>
    <property type="match status" value="1"/>
</dbReference>
<keyword evidence="15" id="KW-1185">Reference proteome</keyword>
<dbReference type="InterPro" id="IPR015793">
    <property type="entry name" value="Pyrv_Knase_brl"/>
</dbReference>
<keyword evidence="12 14" id="KW-0670">Pyruvate</keyword>
<dbReference type="InterPro" id="IPR040442">
    <property type="entry name" value="Pyrv_kinase-like_dom_sf"/>
</dbReference>
<keyword evidence="6" id="KW-0479">Metal-binding</keyword>
<evidence type="ECO:0000313" key="14">
    <source>
        <dbReference type="EMBL" id="RCH82379.1"/>
    </source>
</evidence>
<evidence type="ECO:0000256" key="11">
    <source>
        <dbReference type="ARBA" id="ARBA00023152"/>
    </source>
</evidence>
<keyword evidence="11" id="KW-0324">Glycolysis</keyword>